<proteinExistence type="predicted"/>
<keyword evidence="2" id="KW-1185">Reference proteome</keyword>
<gene>
    <name evidence="1" type="ORF">BDN72DRAFT_892935</name>
</gene>
<evidence type="ECO:0000313" key="2">
    <source>
        <dbReference type="Proteomes" id="UP000308600"/>
    </source>
</evidence>
<dbReference type="Proteomes" id="UP000308600">
    <property type="component" value="Unassembled WGS sequence"/>
</dbReference>
<dbReference type="EMBL" id="ML208267">
    <property type="protein sequence ID" value="TFK74582.1"/>
    <property type="molecule type" value="Genomic_DNA"/>
</dbReference>
<evidence type="ECO:0000313" key="1">
    <source>
        <dbReference type="EMBL" id="TFK74582.1"/>
    </source>
</evidence>
<name>A0ACD3BAI1_9AGAR</name>
<accession>A0ACD3BAI1</accession>
<sequence length="477" mass="53099">MSEAPVEAPPLCVDTPEFERKTIRRVDLRLLPLLGALYAIAVIDRSNLGIARVVGMDKALGLSLGSRYSILTAIYFIPYIIFQLPSNLALRAFGVRYIVSFSVLAWGVVQFAMGFVPTWIHLAVCRALLGVFEAGVFPGLVLVITTWYKRHEVQQRLAVFYVISLVFGGFSAIIGYALSLLNGRGGIDGWAWIFIIEGIFTIAGGILTWFYFPGFPDENNFLTPRQTKLILDRIQEDRGDSEPDRITVRKFVRHLSDWKLWAYAIMYFCATVPAYAFGYFITLILRGMGWSVTASLLLVRILVFVPSSLTFALQSTPPYIVSAIWVVATSWLSDKYQQRAVFIALQTICTIIGLSLTAYVRQLGWRYGGFFFGIAGSAGCIAGLLAYSSNNITSHSKRAVTTAVLVSFGGIGGIFAPSVFRQVDFPRYLPGMFTTIICQVVLLVVLAITTLYFWTQNQKARRGEVILEGQPGFLYTY</sequence>
<reference evidence="1 2" key="1">
    <citation type="journal article" date="2019" name="Nat. Ecol. Evol.">
        <title>Megaphylogeny resolves global patterns of mushroom evolution.</title>
        <authorList>
            <person name="Varga T."/>
            <person name="Krizsan K."/>
            <person name="Foldi C."/>
            <person name="Dima B."/>
            <person name="Sanchez-Garcia M."/>
            <person name="Sanchez-Ramirez S."/>
            <person name="Szollosi G.J."/>
            <person name="Szarkandi J.G."/>
            <person name="Papp V."/>
            <person name="Albert L."/>
            <person name="Andreopoulos W."/>
            <person name="Angelini C."/>
            <person name="Antonin V."/>
            <person name="Barry K.W."/>
            <person name="Bougher N.L."/>
            <person name="Buchanan P."/>
            <person name="Buyck B."/>
            <person name="Bense V."/>
            <person name="Catcheside P."/>
            <person name="Chovatia M."/>
            <person name="Cooper J."/>
            <person name="Damon W."/>
            <person name="Desjardin D."/>
            <person name="Finy P."/>
            <person name="Geml J."/>
            <person name="Haridas S."/>
            <person name="Hughes K."/>
            <person name="Justo A."/>
            <person name="Karasinski D."/>
            <person name="Kautmanova I."/>
            <person name="Kiss B."/>
            <person name="Kocsube S."/>
            <person name="Kotiranta H."/>
            <person name="LaButti K.M."/>
            <person name="Lechner B.E."/>
            <person name="Liimatainen K."/>
            <person name="Lipzen A."/>
            <person name="Lukacs Z."/>
            <person name="Mihaltcheva S."/>
            <person name="Morgado L.N."/>
            <person name="Niskanen T."/>
            <person name="Noordeloos M.E."/>
            <person name="Ohm R.A."/>
            <person name="Ortiz-Santana B."/>
            <person name="Ovrebo C."/>
            <person name="Racz N."/>
            <person name="Riley R."/>
            <person name="Savchenko A."/>
            <person name="Shiryaev A."/>
            <person name="Soop K."/>
            <person name="Spirin V."/>
            <person name="Szebenyi C."/>
            <person name="Tomsovsky M."/>
            <person name="Tulloss R.E."/>
            <person name="Uehling J."/>
            <person name="Grigoriev I.V."/>
            <person name="Vagvolgyi C."/>
            <person name="Papp T."/>
            <person name="Martin F.M."/>
            <person name="Miettinen O."/>
            <person name="Hibbett D.S."/>
            <person name="Nagy L.G."/>
        </authorList>
    </citation>
    <scope>NUCLEOTIDE SEQUENCE [LARGE SCALE GENOMIC DNA]</scope>
    <source>
        <strain evidence="1 2">NL-1719</strain>
    </source>
</reference>
<protein>
    <submittedName>
        <fullName evidence="1">MFS general substrate transporter</fullName>
    </submittedName>
</protein>
<organism evidence="1 2">
    <name type="scientific">Pluteus cervinus</name>
    <dbReference type="NCBI Taxonomy" id="181527"/>
    <lineage>
        <taxon>Eukaryota</taxon>
        <taxon>Fungi</taxon>
        <taxon>Dikarya</taxon>
        <taxon>Basidiomycota</taxon>
        <taxon>Agaricomycotina</taxon>
        <taxon>Agaricomycetes</taxon>
        <taxon>Agaricomycetidae</taxon>
        <taxon>Agaricales</taxon>
        <taxon>Pluteineae</taxon>
        <taxon>Pluteaceae</taxon>
        <taxon>Pluteus</taxon>
    </lineage>
</organism>